<dbReference type="Proteomes" id="UP000046067">
    <property type="component" value="Unassembled WGS sequence"/>
</dbReference>
<dbReference type="EMBL" id="CWQJ01000009">
    <property type="protein sequence ID" value="CSC09843.1"/>
    <property type="molecule type" value="Genomic_DNA"/>
</dbReference>
<evidence type="ECO:0000313" key="2">
    <source>
        <dbReference type="Proteomes" id="UP000046067"/>
    </source>
</evidence>
<proteinExistence type="predicted"/>
<evidence type="ECO:0000313" key="1">
    <source>
        <dbReference type="EMBL" id="CSC09843.1"/>
    </source>
</evidence>
<protein>
    <submittedName>
        <fullName evidence="1">Uncharacterized protein</fullName>
    </submittedName>
</protein>
<sequence length="77" mass="8273">MAANKRRHRPLPNGLLVMSPWRENSLIAQFGRAATPNPADTICTSINVLSACFQRAGSTPAGCKKCFTTSNLCFCTG</sequence>
<reference evidence="1 2" key="1">
    <citation type="submission" date="2015-07" db="EMBL/GenBank/DDBJ databases">
        <authorList>
            <consortium name="Pathogen Informatics"/>
        </authorList>
    </citation>
    <scope>NUCLEOTIDE SEQUENCE [LARGE SCALE GENOMIC DNA]</scope>
    <source>
        <strain evidence="1 2">A325</strain>
    </source>
</reference>
<accession>A0A655XBL1</accession>
<dbReference type="AlphaFoldDB" id="A0A655XBL1"/>
<gene>
    <name evidence="1" type="ORF">ERS013201_01773</name>
</gene>
<name>A0A655XBL1_VIBCL</name>
<organism evidence="1 2">
    <name type="scientific">Vibrio cholerae</name>
    <dbReference type="NCBI Taxonomy" id="666"/>
    <lineage>
        <taxon>Bacteria</taxon>
        <taxon>Pseudomonadati</taxon>
        <taxon>Pseudomonadota</taxon>
        <taxon>Gammaproteobacteria</taxon>
        <taxon>Vibrionales</taxon>
        <taxon>Vibrionaceae</taxon>
        <taxon>Vibrio</taxon>
    </lineage>
</organism>